<name>A0A1Z4MTB9_9CYAN</name>
<evidence type="ECO:0000313" key="3">
    <source>
        <dbReference type="Proteomes" id="UP000218785"/>
    </source>
</evidence>
<dbReference type="SUPFAM" id="SSF56024">
    <property type="entry name" value="Phospholipase D/nuclease"/>
    <property type="match status" value="1"/>
</dbReference>
<proteinExistence type="predicted"/>
<organism evidence="2 3">
    <name type="scientific">Tolypothrix tenuis PCC 7101</name>
    <dbReference type="NCBI Taxonomy" id="231146"/>
    <lineage>
        <taxon>Bacteria</taxon>
        <taxon>Bacillati</taxon>
        <taxon>Cyanobacteriota</taxon>
        <taxon>Cyanophyceae</taxon>
        <taxon>Nostocales</taxon>
        <taxon>Tolypothrichaceae</taxon>
        <taxon>Tolypothrix</taxon>
    </lineage>
</organism>
<accession>A0A1Z4MTB9</accession>
<feature type="compositionally biased region" description="Basic and acidic residues" evidence="1">
    <location>
        <begin position="609"/>
        <end position="624"/>
    </location>
</feature>
<evidence type="ECO:0000313" key="2">
    <source>
        <dbReference type="EMBL" id="BAY96717.1"/>
    </source>
</evidence>
<dbReference type="EMBL" id="AP018248">
    <property type="protein sequence ID" value="BAY96717.1"/>
    <property type="molecule type" value="Genomic_DNA"/>
</dbReference>
<feature type="region of interest" description="Disordered" evidence="1">
    <location>
        <begin position="603"/>
        <end position="632"/>
    </location>
</feature>
<dbReference type="KEGG" id="ttq:NIES37_06530"/>
<keyword evidence="3" id="KW-1185">Reference proteome</keyword>
<sequence>MFLTSSNKPIDDSLKNLVEEITAQNPHLSVLAARQLRYNLQQTTVELTITEPRPLNVLEEFIIRAGIEFDPPPTAKELASILGLDSIFVESTIKTLQRLQTLAPKSPITVTEQGRLFYKKGSVPQPPYAVQIYAITDVFSDNITFQTEPLNEINLNLPNLANFLNINLPNKDISSVSLEDIQKSLQASDVALHVPEAGKIVTAFRVLQNPQIIWRKISMFVIYDANQDKITMQLRRGKEILDSSSKWLDTLLSEGKISLSELCKSSNTSPNFELEAARNHKNDEIESRFNKIRQQALENHLKPSTRRRKSSDSGKVIQLSDRQINQTFLEILNAAKFQIIIYSPWVNHVITNSEILAVLEQAAKRGVSILICYGISPQIEQPISTEIPAIKTPADLPYIQLAELADSHIKEVIVDREIYICSSYQWLEYSGGQIPLGEFFYQVTIPQEVNEAYEFLTQRFHKHTQQLWTKALENRDTQLAKDSLYLWDAMGMENIALKEIEKNNWLELLPVWLNILLPKLNSQNSPDNLVSLNLALSLLSQVTPEAPFIDSLQQGLRQFINAIATQNRDTAVNLLNNEVWSELLRLQIAQENDSVDDFISQQTFPQQPAKKEPATKIKKVPTEKKTRKKVKE</sequence>
<dbReference type="Proteomes" id="UP000218785">
    <property type="component" value="Chromosome"/>
</dbReference>
<gene>
    <name evidence="2" type="ORF">NIES37_06530</name>
</gene>
<dbReference type="AlphaFoldDB" id="A0A1Z4MTB9"/>
<evidence type="ECO:0000256" key="1">
    <source>
        <dbReference type="SAM" id="MobiDB-lite"/>
    </source>
</evidence>
<reference evidence="2 3" key="1">
    <citation type="submission" date="2017-06" db="EMBL/GenBank/DDBJ databases">
        <title>Genome sequencing of cyanobaciteial culture collection at National Institute for Environmental Studies (NIES).</title>
        <authorList>
            <person name="Hirose Y."/>
            <person name="Shimura Y."/>
            <person name="Fujisawa T."/>
            <person name="Nakamura Y."/>
            <person name="Kawachi M."/>
        </authorList>
    </citation>
    <scope>NUCLEOTIDE SEQUENCE [LARGE SCALE GENOMIC DNA]</scope>
    <source>
        <strain evidence="2 3">NIES-37</strain>
    </source>
</reference>
<dbReference type="Gene3D" id="3.30.870.10">
    <property type="entry name" value="Endonuclease Chain A"/>
    <property type="match status" value="1"/>
</dbReference>
<evidence type="ECO:0008006" key="4">
    <source>
        <dbReference type="Google" id="ProtNLM"/>
    </source>
</evidence>
<protein>
    <recommendedName>
        <fullName evidence="4">PLD phosphodiesterase domain-containing protein</fullName>
    </recommendedName>
</protein>